<protein>
    <recommendedName>
        <fullName evidence="4">Transposase</fullName>
    </recommendedName>
</protein>
<reference evidence="3" key="1">
    <citation type="journal article" date="2019" name="Int. J. Syst. Evol. Microbiol.">
        <title>The Global Catalogue of Microorganisms (GCM) 10K type strain sequencing project: providing services to taxonomists for standard genome sequencing and annotation.</title>
        <authorList>
            <consortium name="The Broad Institute Genomics Platform"/>
            <consortium name="The Broad Institute Genome Sequencing Center for Infectious Disease"/>
            <person name="Wu L."/>
            <person name="Ma J."/>
        </authorList>
    </citation>
    <scope>NUCLEOTIDE SEQUENCE [LARGE SCALE GENOMIC DNA]</scope>
    <source>
        <strain evidence="3">CGMCC 4.7349</strain>
    </source>
</reference>
<dbReference type="Proteomes" id="UP000656881">
    <property type="component" value="Unassembled WGS sequence"/>
</dbReference>
<feature type="region of interest" description="Disordered" evidence="1">
    <location>
        <begin position="43"/>
        <end position="63"/>
    </location>
</feature>
<evidence type="ECO:0000313" key="2">
    <source>
        <dbReference type="EMBL" id="GGO58926.1"/>
    </source>
</evidence>
<comment type="caution">
    <text evidence="2">The sequence shown here is derived from an EMBL/GenBank/DDBJ whole genome shotgun (WGS) entry which is preliminary data.</text>
</comment>
<proteinExistence type="predicted"/>
<evidence type="ECO:0000256" key="1">
    <source>
        <dbReference type="SAM" id="MobiDB-lite"/>
    </source>
</evidence>
<gene>
    <name evidence="2" type="ORF">GCM10012286_79350</name>
</gene>
<organism evidence="2 3">
    <name type="scientific">Streptomyces lasiicapitis</name>
    <dbReference type="NCBI Taxonomy" id="1923961"/>
    <lineage>
        <taxon>Bacteria</taxon>
        <taxon>Bacillati</taxon>
        <taxon>Actinomycetota</taxon>
        <taxon>Actinomycetes</taxon>
        <taxon>Kitasatosporales</taxon>
        <taxon>Streptomycetaceae</taxon>
        <taxon>Streptomyces</taxon>
    </lineage>
</organism>
<dbReference type="EMBL" id="BMNG01000026">
    <property type="protein sequence ID" value="GGO58926.1"/>
    <property type="molecule type" value="Genomic_DNA"/>
</dbReference>
<evidence type="ECO:0008006" key="4">
    <source>
        <dbReference type="Google" id="ProtNLM"/>
    </source>
</evidence>
<accession>A0ABQ2MW53</accession>
<sequence>MVERARVVAAEYGTAVTLRQLCYRLVTSRRAWCAPGVGLPEAVVTPGRATPRGAGSGAGGHDEGQQVIDLELKLQERDDDLAAARGANRELMAQINRAAAAETD</sequence>
<name>A0ABQ2MW53_9ACTN</name>
<evidence type="ECO:0000313" key="3">
    <source>
        <dbReference type="Proteomes" id="UP000656881"/>
    </source>
</evidence>
<keyword evidence="3" id="KW-1185">Reference proteome</keyword>